<organism evidence="1 2">
    <name type="scientific">Sphingobacterium pedocola</name>
    <dbReference type="NCBI Taxonomy" id="2082722"/>
    <lineage>
        <taxon>Bacteria</taxon>
        <taxon>Pseudomonadati</taxon>
        <taxon>Bacteroidota</taxon>
        <taxon>Sphingobacteriia</taxon>
        <taxon>Sphingobacteriales</taxon>
        <taxon>Sphingobacteriaceae</taxon>
        <taxon>Sphingobacterium</taxon>
    </lineage>
</organism>
<proteinExistence type="predicted"/>
<evidence type="ECO:0000313" key="2">
    <source>
        <dbReference type="Proteomes" id="UP000618319"/>
    </source>
</evidence>
<evidence type="ECO:0008006" key="3">
    <source>
        <dbReference type="Google" id="ProtNLM"/>
    </source>
</evidence>
<name>A0ABR9T7K3_9SPHI</name>
<gene>
    <name evidence="1" type="ORF">C4F40_11430</name>
</gene>
<evidence type="ECO:0000313" key="1">
    <source>
        <dbReference type="EMBL" id="MBE8721334.1"/>
    </source>
</evidence>
<reference evidence="1 2" key="1">
    <citation type="submission" date="2018-02" db="EMBL/GenBank/DDBJ databases">
        <title>Sphingobacterium KA21.</title>
        <authorList>
            <person name="Vasarhelyi B.M."/>
            <person name="Deshmukh S."/>
            <person name="Balint B."/>
            <person name="Kukolya J."/>
        </authorList>
    </citation>
    <scope>NUCLEOTIDE SEQUENCE [LARGE SCALE GENOMIC DNA]</scope>
    <source>
        <strain evidence="1 2">Ka21</strain>
    </source>
</reference>
<sequence length="165" mass="18765">MKFRLLILPICVIVLLMANCKKREVDNDKPSTSSIALKKNGIQWAETTAVGTFNTEDSIVSVLGTENTETFYIRFKKPVYNTRLDALDAFSLIAPFFGSAAISDAYRLDPTKPNRLQILAMDYINKRIVGDFHLHLKREEGYGGEEDETNIYQGRFDVILDEFSF</sequence>
<dbReference type="EMBL" id="PSKQ01000019">
    <property type="protein sequence ID" value="MBE8721334.1"/>
    <property type="molecule type" value="Genomic_DNA"/>
</dbReference>
<keyword evidence="2" id="KW-1185">Reference proteome</keyword>
<accession>A0ABR9T7K3</accession>
<dbReference type="RefSeq" id="WP_196938553.1">
    <property type="nucleotide sequence ID" value="NZ_MU158689.1"/>
</dbReference>
<dbReference type="Proteomes" id="UP000618319">
    <property type="component" value="Unassembled WGS sequence"/>
</dbReference>
<protein>
    <recommendedName>
        <fullName evidence="3">Lipoprotein</fullName>
    </recommendedName>
</protein>
<comment type="caution">
    <text evidence="1">The sequence shown here is derived from an EMBL/GenBank/DDBJ whole genome shotgun (WGS) entry which is preliminary data.</text>
</comment>